<keyword evidence="5 7" id="KW-0472">Membrane</keyword>
<sequence length="188" mass="19770">MVKRLKRVLRNQKGFTLVELIVVVIILAILAAIMVPKLLPYTQQARVSQTEGNLATMKSIIEAYCVSNGQGHYPIAGNPTNAGAGAPSNPTSITQLGPGADIAMVLQTGGVQWKPGGGITDPWGMPYVYTTYWDSANNVIGYSIVSAGPNKTPGDTDDVFMSSNYSPQQGKVPTNVADGTAGATENSN</sequence>
<evidence type="ECO:0000313" key="8">
    <source>
        <dbReference type="EMBL" id="MQL51066.1"/>
    </source>
</evidence>
<dbReference type="PANTHER" id="PTHR30093:SF44">
    <property type="entry name" value="TYPE II SECRETION SYSTEM CORE PROTEIN G"/>
    <property type="match status" value="1"/>
</dbReference>
<dbReference type="GO" id="GO:0015628">
    <property type="term" value="P:protein secretion by the type II secretion system"/>
    <property type="evidence" value="ECO:0007669"/>
    <property type="project" value="InterPro"/>
</dbReference>
<evidence type="ECO:0000256" key="1">
    <source>
        <dbReference type="ARBA" id="ARBA00004167"/>
    </source>
</evidence>
<organism evidence="8 9">
    <name type="scientific">Desulfofundulus thermobenzoicus</name>
    <dbReference type="NCBI Taxonomy" id="29376"/>
    <lineage>
        <taxon>Bacteria</taxon>
        <taxon>Bacillati</taxon>
        <taxon>Bacillota</taxon>
        <taxon>Clostridia</taxon>
        <taxon>Eubacteriales</taxon>
        <taxon>Peptococcaceae</taxon>
        <taxon>Desulfofundulus</taxon>
    </lineage>
</organism>
<reference evidence="8 9" key="1">
    <citation type="submission" date="2019-10" db="EMBL/GenBank/DDBJ databases">
        <title>Comparative genomics of sulfur disproportionating microorganisms.</title>
        <authorList>
            <person name="Ward L.M."/>
            <person name="Bertran E."/>
            <person name="Johnston D."/>
        </authorList>
    </citation>
    <scope>NUCLEOTIDE SEQUENCE [LARGE SCALE GENOMIC DNA]</scope>
    <source>
        <strain evidence="8 9">DSM 14055</strain>
    </source>
</reference>
<dbReference type="Gene3D" id="3.30.700.10">
    <property type="entry name" value="Glycoprotein, Type 4 Pilin"/>
    <property type="match status" value="1"/>
</dbReference>
<dbReference type="NCBIfam" id="TIGR02532">
    <property type="entry name" value="IV_pilin_GFxxxE"/>
    <property type="match status" value="1"/>
</dbReference>
<dbReference type="PROSITE" id="PS00409">
    <property type="entry name" value="PROKAR_NTER_METHYL"/>
    <property type="match status" value="1"/>
</dbReference>
<dbReference type="InterPro" id="IPR012902">
    <property type="entry name" value="N_methyl_site"/>
</dbReference>
<evidence type="ECO:0000256" key="5">
    <source>
        <dbReference type="ARBA" id="ARBA00023136"/>
    </source>
</evidence>
<evidence type="ECO:0000256" key="2">
    <source>
        <dbReference type="ARBA" id="ARBA00022481"/>
    </source>
</evidence>
<dbReference type="EMBL" id="WHYR01000003">
    <property type="protein sequence ID" value="MQL51066.1"/>
    <property type="molecule type" value="Genomic_DNA"/>
</dbReference>
<dbReference type="SUPFAM" id="SSF54523">
    <property type="entry name" value="Pili subunits"/>
    <property type="match status" value="1"/>
</dbReference>
<dbReference type="PRINTS" id="PR00813">
    <property type="entry name" value="BCTERIALGSPG"/>
</dbReference>
<comment type="caution">
    <text evidence="8">The sequence shown here is derived from an EMBL/GenBank/DDBJ whole genome shotgun (WGS) entry which is preliminary data.</text>
</comment>
<accession>A0A6N7IM62</accession>
<dbReference type="PANTHER" id="PTHR30093">
    <property type="entry name" value="GENERAL SECRETION PATHWAY PROTEIN G"/>
    <property type="match status" value="1"/>
</dbReference>
<evidence type="ECO:0000256" key="3">
    <source>
        <dbReference type="ARBA" id="ARBA00022692"/>
    </source>
</evidence>
<protein>
    <submittedName>
        <fullName evidence="8">Prepilin-type N-terminal cleavage/methylation domain-containing protein</fullName>
    </submittedName>
</protein>
<feature type="compositionally biased region" description="Polar residues" evidence="6">
    <location>
        <begin position="161"/>
        <end position="172"/>
    </location>
</feature>
<dbReference type="InterPro" id="IPR000983">
    <property type="entry name" value="Bac_GSPG_pilin"/>
</dbReference>
<comment type="subcellular location">
    <subcellularLocation>
        <location evidence="1">Membrane</location>
        <topology evidence="1">Single-pass membrane protein</topology>
    </subcellularLocation>
</comment>
<dbReference type="RefSeq" id="WP_152944975.1">
    <property type="nucleotide sequence ID" value="NZ_WHYR01000003.1"/>
</dbReference>
<evidence type="ECO:0000313" key="9">
    <source>
        <dbReference type="Proteomes" id="UP000441717"/>
    </source>
</evidence>
<keyword evidence="9" id="KW-1185">Reference proteome</keyword>
<evidence type="ECO:0000256" key="7">
    <source>
        <dbReference type="SAM" id="Phobius"/>
    </source>
</evidence>
<gene>
    <name evidence="8" type="ORF">GFC01_02025</name>
</gene>
<feature type="region of interest" description="Disordered" evidence="6">
    <location>
        <begin position="154"/>
        <end position="188"/>
    </location>
</feature>
<dbReference type="Proteomes" id="UP000441717">
    <property type="component" value="Unassembled WGS sequence"/>
</dbReference>
<evidence type="ECO:0000256" key="6">
    <source>
        <dbReference type="SAM" id="MobiDB-lite"/>
    </source>
</evidence>
<keyword evidence="2" id="KW-0488">Methylation</keyword>
<dbReference type="OrthoDB" id="1787073at2"/>
<dbReference type="InterPro" id="IPR045584">
    <property type="entry name" value="Pilin-like"/>
</dbReference>
<dbReference type="Pfam" id="PF07963">
    <property type="entry name" value="N_methyl"/>
    <property type="match status" value="1"/>
</dbReference>
<keyword evidence="3 7" id="KW-0812">Transmembrane</keyword>
<evidence type="ECO:0000256" key="4">
    <source>
        <dbReference type="ARBA" id="ARBA00022989"/>
    </source>
</evidence>
<dbReference type="GO" id="GO:0016020">
    <property type="term" value="C:membrane"/>
    <property type="evidence" value="ECO:0007669"/>
    <property type="project" value="UniProtKB-SubCell"/>
</dbReference>
<keyword evidence="4 7" id="KW-1133">Transmembrane helix</keyword>
<feature type="transmembrane region" description="Helical" evidence="7">
    <location>
        <begin position="20"/>
        <end position="39"/>
    </location>
</feature>
<dbReference type="GO" id="GO:0015627">
    <property type="term" value="C:type II protein secretion system complex"/>
    <property type="evidence" value="ECO:0007669"/>
    <property type="project" value="InterPro"/>
</dbReference>
<name>A0A6N7IM62_9FIRM</name>
<dbReference type="AlphaFoldDB" id="A0A6N7IM62"/>
<proteinExistence type="predicted"/>